<keyword evidence="7" id="KW-0539">Nucleus</keyword>
<feature type="region of interest" description="Disordered" evidence="9">
    <location>
        <begin position="1"/>
        <end position="26"/>
    </location>
</feature>
<dbReference type="GO" id="GO:0003677">
    <property type="term" value="F:DNA binding"/>
    <property type="evidence" value="ECO:0007669"/>
    <property type="project" value="UniProtKB-KW"/>
</dbReference>
<keyword evidence="4" id="KW-0378">Hydrolase</keyword>
<comment type="caution">
    <text evidence="10">The sequence shown here is derived from an EMBL/GenBank/DDBJ whole genome shotgun (WGS) entry which is preliminary data.</text>
</comment>
<evidence type="ECO:0000256" key="1">
    <source>
        <dbReference type="ARBA" id="ARBA00004123"/>
    </source>
</evidence>
<dbReference type="PANTHER" id="PTHR45797">
    <property type="entry name" value="RAD54-LIKE"/>
    <property type="match status" value="1"/>
</dbReference>
<evidence type="ECO:0000256" key="3">
    <source>
        <dbReference type="ARBA" id="ARBA00022741"/>
    </source>
</evidence>
<dbReference type="PANTHER" id="PTHR45797:SF1">
    <property type="entry name" value="HELICASE ARIP4"/>
    <property type="match status" value="1"/>
</dbReference>
<keyword evidence="8" id="KW-0175">Coiled coil</keyword>
<dbReference type="GO" id="GO:0005524">
    <property type="term" value="F:ATP binding"/>
    <property type="evidence" value="ECO:0007669"/>
    <property type="project" value="UniProtKB-KW"/>
</dbReference>
<dbReference type="InterPro" id="IPR044574">
    <property type="entry name" value="ARIP4-like"/>
</dbReference>
<proteinExistence type="inferred from homology"/>
<organism evidence="10 11">
    <name type="scientific">Carnegiea gigantea</name>
    <dbReference type="NCBI Taxonomy" id="171969"/>
    <lineage>
        <taxon>Eukaryota</taxon>
        <taxon>Viridiplantae</taxon>
        <taxon>Streptophyta</taxon>
        <taxon>Embryophyta</taxon>
        <taxon>Tracheophyta</taxon>
        <taxon>Spermatophyta</taxon>
        <taxon>Magnoliopsida</taxon>
        <taxon>eudicotyledons</taxon>
        <taxon>Gunneridae</taxon>
        <taxon>Pentapetalae</taxon>
        <taxon>Caryophyllales</taxon>
        <taxon>Cactineae</taxon>
        <taxon>Cactaceae</taxon>
        <taxon>Cactoideae</taxon>
        <taxon>Echinocereeae</taxon>
        <taxon>Carnegiea</taxon>
    </lineage>
</organism>
<keyword evidence="11" id="KW-1185">Reference proteome</keyword>
<evidence type="ECO:0000256" key="7">
    <source>
        <dbReference type="ARBA" id="ARBA00023242"/>
    </source>
</evidence>
<dbReference type="Proteomes" id="UP001153076">
    <property type="component" value="Unassembled WGS sequence"/>
</dbReference>
<comment type="similarity">
    <text evidence="2">Belongs to the SNF2/RAD54 helicase family.</text>
</comment>
<keyword evidence="4" id="KW-0347">Helicase</keyword>
<evidence type="ECO:0000256" key="5">
    <source>
        <dbReference type="ARBA" id="ARBA00022840"/>
    </source>
</evidence>
<gene>
    <name evidence="10" type="ORF">Cgig2_030836</name>
</gene>
<protein>
    <submittedName>
        <fullName evidence="10">Uncharacterized protein</fullName>
    </submittedName>
</protein>
<keyword evidence="3" id="KW-0547">Nucleotide-binding</keyword>
<feature type="coiled-coil region" evidence="8">
    <location>
        <begin position="78"/>
        <end position="140"/>
    </location>
</feature>
<dbReference type="GO" id="GO:0016887">
    <property type="term" value="F:ATP hydrolysis activity"/>
    <property type="evidence" value="ECO:0007669"/>
    <property type="project" value="InterPro"/>
</dbReference>
<reference evidence="10" key="1">
    <citation type="submission" date="2022-04" db="EMBL/GenBank/DDBJ databases">
        <title>Carnegiea gigantea Genome sequencing and assembly v2.</title>
        <authorList>
            <person name="Copetti D."/>
            <person name="Sanderson M.J."/>
            <person name="Burquez A."/>
            <person name="Wojciechowski M.F."/>
        </authorList>
    </citation>
    <scope>NUCLEOTIDE SEQUENCE</scope>
    <source>
        <strain evidence="10">SGP5-SGP5p</strain>
        <tissue evidence="10">Aerial part</tissue>
    </source>
</reference>
<accession>A0A9Q1GIP4</accession>
<dbReference type="GO" id="GO:0005634">
    <property type="term" value="C:nucleus"/>
    <property type="evidence" value="ECO:0007669"/>
    <property type="project" value="UniProtKB-SubCell"/>
</dbReference>
<name>A0A9Q1GIP4_9CARY</name>
<evidence type="ECO:0000313" key="11">
    <source>
        <dbReference type="Proteomes" id="UP001153076"/>
    </source>
</evidence>
<keyword evidence="5" id="KW-0067">ATP-binding</keyword>
<evidence type="ECO:0000256" key="9">
    <source>
        <dbReference type="SAM" id="MobiDB-lite"/>
    </source>
</evidence>
<dbReference type="GO" id="GO:0004386">
    <property type="term" value="F:helicase activity"/>
    <property type="evidence" value="ECO:0007669"/>
    <property type="project" value="UniProtKB-KW"/>
</dbReference>
<evidence type="ECO:0000256" key="8">
    <source>
        <dbReference type="SAM" id="Coils"/>
    </source>
</evidence>
<keyword evidence="6" id="KW-0238">DNA-binding</keyword>
<sequence>MLVSVTASVRVEEKPNQMEDSGEEVEGIEEIVEDSLSDDLSYEDEEEASEDGSQFEAIYFCHLIWDTFVQAPLTEAEIEELIAELLEVESKAAEAQEALEKESLEKVERDAVADEMATFREEWEASLNELETEGAHLLEQLDGAGIDLPSIYKWIESQAPNGCCTEAWKKRTHWVGSEITSDAVESIKDAEKHLQTLRPVRSKNGKILEEGASGYLGKRVAGNDSGKGSAENGEVDWSSFNKLFSHHPSTEGISFGSQQWASVYLASTPQQAAAMGIKFPGVDEVEEIDEVDDDASDPFIADAIANERELVLSEAQRKNYKKVREEDDVRVDRKRHLRLKQRMQKQRNRKAIWVSGDKIKPILIW</sequence>
<dbReference type="EMBL" id="JAKOGI010002732">
    <property type="protein sequence ID" value="KAJ8421421.1"/>
    <property type="molecule type" value="Genomic_DNA"/>
</dbReference>
<dbReference type="OrthoDB" id="2020972at2759"/>
<evidence type="ECO:0000256" key="4">
    <source>
        <dbReference type="ARBA" id="ARBA00022806"/>
    </source>
</evidence>
<comment type="subcellular location">
    <subcellularLocation>
        <location evidence="1">Nucleus</location>
    </subcellularLocation>
</comment>
<evidence type="ECO:0000256" key="2">
    <source>
        <dbReference type="ARBA" id="ARBA00007025"/>
    </source>
</evidence>
<evidence type="ECO:0000256" key="6">
    <source>
        <dbReference type="ARBA" id="ARBA00023125"/>
    </source>
</evidence>
<dbReference type="AlphaFoldDB" id="A0A9Q1GIP4"/>
<evidence type="ECO:0000313" key="10">
    <source>
        <dbReference type="EMBL" id="KAJ8421421.1"/>
    </source>
</evidence>